<dbReference type="Proteomes" id="UP000600918">
    <property type="component" value="Unassembled WGS sequence"/>
</dbReference>
<feature type="domain" description="Carboxylesterase type B" evidence="6">
    <location>
        <begin position="7"/>
        <end position="523"/>
    </location>
</feature>
<organism evidence="7 8">
    <name type="scientific">Vespula pensylvanica</name>
    <name type="common">Western yellow jacket</name>
    <name type="synonym">Wasp</name>
    <dbReference type="NCBI Taxonomy" id="30213"/>
    <lineage>
        <taxon>Eukaryota</taxon>
        <taxon>Metazoa</taxon>
        <taxon>Ecdysozoa</taxon>
        <taxon>Arthropoda</taxon>
        <taxon>Hexapoda</taxon>
        <taxon>Insecta</taxon>
        <taxon>Pterygota</taxon>
        <taxon>Neoptera</taxon>
        <taxon>Endopterygota</taxon>
        <taxon>Hymenoptera</taxon>
        <taxon>Apocrita</taxon>
        <taxon>Aculeata</taxon>
        <taxon>Vespoidea</taxon>
        <taxon>Vespidae</taxon>
        <taxon>Vespinae</taxon>
        <taxon>Vespula</taxon>
    </lineage>
</organism>
<evidence type="ECO:0000256" key="1">
    <source>
        <dbReference type="ARBA" id="ARBA00005964"/>
    </source>
</evidence>
<dbReference type="Gene3D" id="3.40.50.1820">
    <property type="entry name" value="alpha/beta hydrolase"/>
    <property type="match status" value="1"/>
</dbReference>
<dbReference type="InterPro" id="IPR019819">
    <property type="entry name" value="Carboxylesterase_B_CS"/>
</dbReference>
<evidence type="ECO:0000256" key="2">
    <source>
        <dbReference type="ARBA" id="ARBA00022487"/>
    </source>
</evidence>
<keyword evidence="3" id="KW-0378">Hydrolase</keyword>
<evidence type="ECO:0000256" key="4">
    <source>
        <dbReference type="ARBA" id="ARBA00023157"/>
    </source>
</evidence>
<comment type="similarity">
    <text evidence="1">Belongs to the type-B carboxylesterase/lipase family.</text>
</comment>
<proteinExistence type="inferred from homology"/>
<name>A0A834JYD2_VESPE</name>
<dbReference type="InterPro" id="IPR002018">
    <property type="entry name" value="CarbesteraseB"/>
</dbReference>
<reference evidence="7" key="1">
    <citation type="journal article" date="2020" name="G3 (Bethesda)">
        <title>High-Quality Assemblies for Three Invasive Social Wasps from the &lt;i&gt;Vespula&lt;/i&gt; Genus.</title>
        <authorList>
            <person name="Harrop T.W.R."/>
            <person name="Guhlin J."/>
            <person name="McLaughlin G.M."/>
            <person name="Permina E."/>
            <person name="Stockwell P."/>
            <person name="Gilligan J."/>
            <person name="Le Lec M.F."/>
            <person name="Gruber M.A.M."/>
            <person name="Quinn O."/>
            <person name="Lovegrove M."/>
            <person name="Duncan E.J."/>
            <person name="Remnant E.J."/>
            <person name="Van Eeckhoven J."/>
            <person name="Graham B."/>
            <person name="Knapp R.A."/>
            <person name="Langford K.W."/>
            <person name="Kronenberg Z."/>
            <person name="Press M.O."/>
            <person name="Eacker S.M."/>
            <person name="Wilson-Rankin E.E."/>
            <person name="Purcell J."/>
            <person name="Lester P.J."/>
            <person name="Dearden P.K."/>
        </authorList>
    </citation>
    <scope>NUCLEOTIDE SEQUENCE</scope>
    <source>
        <strain evidence="7">Volc-1</strain>
    </source>
</reference>
<dbReference type="InterPro" id="IPR050309">
    <property type="entry name" value="Type-B_Carboxylest/Lipase"/>
</dbReference>
<keyword evidence="2" id="KW-0719">Serine esterase</keyword>
<keyword evidence="5" id="KW-0325">Glycoprotein</keyword>
<evidence type="ECO:0000256" key="3">
    <source>
        <dbReference type="ARBA" id="ARBA00022801"/>
    </source>
</evidence>
<dbReference type="EMBL" id="JACSDY010000020">
    <property type="protein sequence ID" value="KAF7396969.1"/>
    <property type="molecule type" value="Genomic_DNA"/>
</dbReference>
<dbReference type="Pfam" id="PF00135">
    <property type="entry name" value="COesterase"/>
    <property type="match status" value="1"/>
</dbReference>
<dbReference type="PROSITE" id="PS00941">
    <property type="entry name" value="CARBOXYLESTERASE_B_2"/>
    <property type="match status" value="1"/>
</dbReference>
<protein>
    <recommendedName>
        <fullName evidence="6">Carboxylesterase type B domain-containing protein</fullName>
    </recommendedName>
</protein>
<dbReference type="InterPro" id="IPR019826">
    <property type="entry name" value="Carboxylesterase_B_AS"/>
</dbReference>
<evidence type="ECO:0000313" key="7">
    <source>
        <dbReference type="EMBL" id="KAF7396969.1"/>
    </source>
</evidence>
<accession>A0A834JYD2</accession>
<gene>
    <name evidence="7" type="ORF">H0235_016506</name>
</gene>
<evidence type="ECO:0000313" key="8">
    <source>
        <dbReference type="Proteomes" id="UP000600918"/>
    </source>
</evidence>
<dbReference type="PANTHER" id="PTHR11559">
    <property type="entry name" value="CARBOXYLESTERASE"/>
    <property type="match status" value="1"/>
</dbReference>
<sequence>MDHQQQRPVLSLKQGKIQGVIEDNVCGNNDHFLAFRGIPYAKPPIGKLRFKDPLPPEGWKGIRDGSKFGNISIQVAITGEIVGSEDCLYLNVYKPRRIEMSVKLPVMVWIHGGGFNLGSGNDNMYSPDYIVRKDIILVTINYRLGVLGFLNLEDEVAPGNQGLKDQVMALRWVRDNIVVFGGDPQNVTIFGGSAGAASVHYLTISPLAEGLFHKAIAQSGLATNFWAYTLDEPKKYGYQLSAKLGFESFDPKAVVDFLRKMEVTKLVKYQSYVTFPKEKLIFFSPFLPGVDYKSKNPFLTQPPDIAMQRGIKVPFLLGFNSKEGSFFLGTSSISPAILRKNRRSTFKDFISPALARKLEEKNITVNDFERLYFGENSFDCKPSKNIMHFLGDVLFIYHIFEFVRMIAKINKYPVYFYKFSYECTNASFMKTIMGIEIPGATHGDELFYMFYGKLQKLVSLEPHSPGTKDYKIMEYFTQLWTDFAKTGNPTPITTELIPVLWEPLKRNTNEYNYFNIDENLRMESIPIEKIIIMSSMMSYLDAIQAIPGDTPTKKYQWISKLIKDRIKVEGQELDLNNWGNDIRQPLIPLVKIIAGNMLKKYDVITEALKSEDLFIVSKALKARWYFDGRNKNIVNVDFFFENILPYVSLKARKRIIRSLSCHLGRKHPALAEEFFLALSKAYGVDQSIVLLRACNESFIYDVIVRHRIVVSNNVLKKWYLTKPDLVIRYLKLDRPNEDHLVRNTHKVSIHQYSSFLPMLIKKNLEDFIEIFERYESHPPVVNLKFKCANIFLKNAKETFLNKPKLFINMIPLKLIDANRMEIIFPKLLPKDINKFNTNQMLKYLEHYPVEKQANLLLKSHEEIYKKSLFDKVSNVTSNLLSILPVNQRIIETRRLISQNSNNYTYDLNYKRVWRCYLPTKEIIPTIISEINKAKFSADRVASLVQIIYSCKINQDDDALFEILEHINIRHKNEDSWFWASLFEGFRNIYDLSDLSRRHWIIIDEIIERNYIKEQLSTYYPRNRLLLESAIRFRLKNHLSLKKILDIFVEIELQNWNNRWIIQDNAEYQKKCLNHILEIIEKKFETKDPQWEKASMLSMVNDLLLAISNYNRRHAKKGTNQQLRKLYLKNYPWLMEQTRLIVTKVPPIESYLVDAIKKNLKKEDEDLYKLWVVEEENAGNIDSGKALAQLKKNPEFVLKQFTDYLNNCETSRHVKTMKRFITTSRWYKDIPIKFMEEATRRLKDENKVYYIQFLGMLLYGDTYSKIVDPYIPKEKIIDIQQNDASNKHKLLTNALKGILMSDPPVPIEIIARICEGDYLSLALRVLTNVCDRTSLTKIKSFAKDLASKRVSVRKHGIRLICRIETLQGSSDFLLSQWREEKHHSIREVIIMKAYNMFKKEPGPTTWSTFRNCLREFKLDDWKNKKPFMFLIKDIPTEYVCDFIREIIDMSEKAIKIEELDDNSTARWYIENTVSKIDEAVANILPDKFCEEIIEKYLFDPDYVMKDTFRKFTVNNFLLLRKDKMESRFATLTGIFVKVVKTGWDVAHPKKSHFFPVNYTIRAIIHDIISHLLSDTKYDLQMINGTLKLFDMCMTPDMDLTTYFLLVLTKEYVESNEPSVFASKLCDKIPELVCEYSPLYPSSIIDSLQHFFAIIRIENLEEFKLIIIENLIECPSIYANLVAASSLPIIKIPANVARYDALVNVLRNSDNRTIRSIMYTKINAAGFYSCSVDQ</sequence>
<keyword evidence="4" id="KW-1015">Disulfide bond</keyword>
<keyword evidence="8" id="KW-1185">Reference proteome</keyword>
<evidence type="ECO:0000259" key="6">
    <source>
        <dbReference type="Pfam" id="PF00135"/>
    </source>
</evidence>
<evidence type="ECO:0000256" key="5">
    <source>
        <dbReference type="ARBA" id="ARBA00023180"/>
    </source>
</evidence>
<comment type="caution">
    <text evidence="7">The sequence shown here is derived from an EMBL/GenBank/DDBJ whole genome shotgun (WGS) entry which is preliminary data.</text>
</comment>
<dbReference type="GO" id="GO:0052689">
    <property type="term" value="F:carboxylic ester hydrolase activity"/>
    <property type="evidence" value="ECO:0007669"/>
    <property type="project" value="UniProtKB-KW"/>
</dbReference>
<dbReference type="InterPro" id="IPR029058">
    <property type="entry name" value="AB_hydrolase_fold"/>
</dbReference>
<dbReference type="SUPFAM" id="SSF53474">
    <property type="entry name" value="alpha/beta-Hydrolases"/>
    <property type="match status" value="1"/>
</dbReference>
<dbReference type="PROSITE" id="PS00122">
    <property type="entry name" value="CARBOXYLESTERASE_B_1"/>
    <property type="match status" value="1"/>
</dbReference>